<reference evidence="4" key="1">
    <citation type="submission" date="2015-11" db="EMBL/GenBank/DDBJ databases">
        <authorList>
            <person name="Blom J."/>
        </authorList>
    </citation>
    <scope>NUCLEOTIDE SEQUENCE [LARGE SCALE GENOMIC DNA]</scope>
    <source>
        <plasmid evidence="4">pEM02</plasmid>
    </source>
</reference>
<dbReference type="KEGG" id="ege:EM595_p1033"/>
<dbReference type="GO" id="GO:0003677">
    <property type="term" value="F:DNA binding"/>
    <property type="evidence" value="ECO:0007669"/>
    <property type="project" value="InterPro"/>
</dbReference>
<geneLocation type="plasmid" evidence="4">
    <name>pEM02</name>
</geneLocation>
<evidence type="ECO:0000259" key="2">
    <source>
        <dbReference type="PROSITE" id="PS51898"/>
    </source>
</evidence>
<dbReference type="PATRIC" id="fig|1619313.3.peg.4220"/>
<keyword evidence="4" id="KW-1185">Reference proteome</keyword>
<dbReference type="Pfam" id="PF00589">
    <property type="entry name" value="Phage_integrase"/>
    <property type="match status" value="1"/>
</dbReference>
<evidence type="ECO:0000313" key="3">
    <source>
        <dbReference type="EMBL" id="CUU26280.1"/>
    </source>
</evidence>
<dbReference type="GO" id="GO:0015074">
    <property type="term" value="P:DNA integration"/>
    <property type="evidence" value="ECO:0007669"/>
    <property type="project" value="InterPro"/>
</dbReference>
<accession>A0A0U5LAB3</accession>
<dbReference type="Gene3D" id="1.10.443.10">
    <property type="entry name" value="Intergrase catalytic core"/>
    <property type="match status" value="1"/>
</dbReference>
<dbReference type="EMBL" id="LN907829">
    <property type="protein sequence ID" value="CUU26280.1"/>
    <property type="molecule type" value="Genomic_DNA"/>
</dbReference>
<dbReference type="Proteomes" id="UP000059419">
    <property type="component" value="Plasmid pEM02"/>
</dbReference>
<dbReference type="SUPFAM" id="SSF56349">
    <property type="entry name" value="DNA breaking-rejoining enzymes"/>
    <property type="match status" value="1"/>
</dbReference>
<protein>
    <submittedName>
        <fullName evidence="3">Site-specific recombinase, phage integrase family</fullName>
    </submittedName>
</protein>
<organism evidence="3 4">
    <name type="scientific">Duffyella gerundensis</name>
    <dbReference type="NCBI Taxonomy" id="1619313"/>
    <lineage>
        <taxon>Bacteria</taxon>
        <taxon>Pseudomonadati</taxon>
        <taxon>Pseudomonadota</taxon>
        <taxon>Gammaproteobacteria</taxon>
        <taxon>Enterobacterales</taxon>
        <taxon>Erwiniaceae</taxon>
        <taxon>Duffyella</taxon>
    </lineage>
</organism>
<keyword evidence="1" id="KW-0233">DNA recombination</keyword>
<evidence type="ECO:0000313" key="4">
    <source>
        <dbReference type="Proteomes" id="UP000059419"/>
    </source>
</evidence>
<feature type="domain" description="Tyr recombinase" evidence="2">
    <location>
        <begin position="439"/>
        <end position="648"/>
    </location>
</feature>
<dbReference type="AlphaFoldDB" id="A0A0U5LAB3"/>
<proteinExistence type="predicted"/>
<name>A0A0U5LAB3_9GAMM</name>
<evidence type="ECO:0000256" key="1">
    <source>
        <dbReference type="ARBA" id="ARBA00023172"/>
    </source>
</evidence>
<dbReference type="InterPro" id="IPR002104">
    <property type="entry name" value="Integrase_catalytic"/>
</dbReference>
<dbReference type="GO" id="GO:0006310">
    <property type="term" value="P:DNA recombination"/>
    <property type="evidence" value="ECO:0007669"/>
    <property type="project" value="UniProtKB-KW"/>
</dbReference>
<sequence>MNWLRMQGTGTHAPHKFIFICRERIWLPAWLLPSLKPTAGSQGLSFRRGSVMKAETDIHNYVPFSRSDYQLKDMLSTEEREALSTGQKRSSALNQQGPLSSLLRPFQDIADRSGTSDRLVRIILSAVLAEIHRTGQPCWLWESEKWLALCQQHRSGRPLIAAFAFHLGPFPSPFSLPHHGAPSLYASAIYGRKFFTQELNRLTDTLVSLGYKRKNQKNQLSALLGILMMMNSNPQLESFTTDLLWRAQKYHDRGNARTVGRVSHALAALGIIKSPVRMRNYQEWHEKPTDNIAQPWVAWCRRWRETSVLRPRSRESQYSFILRCGLWLAREHPEIREPSDWTMEICASFIAAVGRMKVDELSLGTTRGARRSVRSGEPMLPNSRAGFVYAVRRFMIDYENWGWGRLKFSPARHLSTPDTPLFRQGVSPRVIDDPVWLKLVWASLNLRQEDLLSEIHYPLSMLQAMAVIWTHAGLRQNELMRLTAGCITPQLEDINRDDGSSIPAGTLCYLNVPAGKTSKAFVKPVSAAVKKYVDIWLAERPEEQAALTDERTGEKVRFLFQFRGKPVGRDIINRTVIPVLCVRAGMPQEDSRGAITSHRGRASAVTALASVPQGMSLYELMQWSGHSSPQSTMHYIRIRPTQLAASFVKADRVAHMISVLIDHDPAASTLSGPATYYDLGDSYCSNPFWSNCPHRMACVGCDFNLPKSSAKGLLLESKASIKRYLEEVPLTVDEKAVIECDVEKLNAALEKIEKNRIC</sequence>
<dbReference type="PROSITE" id="PS51898">
    <property type="entry name" value="TYR_RECOMBINASE"/>
    <property type="match status" value="1"/>
</dbReference>
<dbReference type="InterPro" id="IPR013762">
    <property type="entry name" value="Integrase-like_cat_sf"/>
</dbReference>
<gene>
    <name evidence="3" type="ORF">EM595_p1033</name>
</gene>
<dbReference type="InterPro" id="IPR011010">
    <property type="entry name" value="DNA_brk_join_enz"/>
</dbReference>